<dbReference type="GO" id="GO:0003700">
    <property type="term" value="F:DNA-binding transcription factor activity"/>
    <property type="evidence" value="ECO:0007669"/>
    <property type="project" value="InterPro"/>
</dbReference>
<dbReference type="SMART" id="SM00345">
    <property type="entry name" value="HTH_GNTR"/>
    <property type="match status" value="1"/>
</dbReference>
<dbReference type="Proteomes" id="UP000539372">
    <property type="component" value="Unassembled WGS sequence"/>
</dbReference>
<accession>A0A7Y0HIE5</accession>
<evidence type="ECO:0000313" key="5">
    <source>
        <dbReference type="EMBL" id="NMM46464.1"/>
    </source>
</evidence>
<dbReference type="PANTHER" id="PTHR43537">
    <property type="entry name" value="TRANSCRIPTIONAL REGULATOR, GNTR FAMILY"/>
    <property type="match status" value="1"/>
</dbReference>
<proteinExistence type="predicted"/>
<dbReference type="InterPro" id="IPR036388">
    <property type="entry name" value="WH-like_DNA-bd_sf"/>
</dbReference>
<feature type="domain" description="HTH gntR-type" evidence="4">
    <location>
        <begin position="28"/>
        <end position="95"/>
    </location>
</feature>
<keyword evidence="3" id="KW-0804">Transcription</keyword>
<dbReference type="Pfam" id="PF00392">
    <property type="entry name" value="GntR"/>
    <property type="match status" value="1"/>
</dbReference>
<evidence type="ECO:0000256" key="1">
    <source>
        <dbReference type="ARBA" id="ARBA00023015"/>
    </source>
</evidence>
<dbReference type="AlphaFoldDB" id="A0A7Y0HIE5"/>
<evidence type="ECO:0000259" key="4">
    <source>
        <dbReference type="PROSITE" id="PS50949"/>
    </source>
</evidence>
<dbReference type="SMART" id="SM00895">
    <property type="entry name" value="FCD"/>
    <property type="match status" value="1"/>
</dbReference>
<dbReference type="SUPFAM" id="SSF46785">
    <property type="entry name" value="Winged helix' DNA-binding domain"/>
    <property type="match status" value="1"/>
</dbReference>
<dbReference type="EMBL" id="JABBNT010000006">
    <property type="protein sequence ID" value="NMM46464.1"/>
    <property type="molecule type" value="Genomic_DNA"/>
</dbReference>
<evidence type="ECO:0000256" key="3">
    <source>
        <dbReference type="ARBA" id="ARBA00023163"/>
    </source>
</evidence>
<dbReference type="Gene3D" id="1.10.10.10">
    <property type="entry name" value="Winged helix-like DNA-binding domain superfamily/Winged helix DNA-binding domain"/>
    <property type="match status" value="1"/>
</dbReference>
<dbReference type="SUPFAM" id="SSF48008">
    <property type="entry name" value="GntR ligand-binding domain-like"/>
    <property type="match status" value="1"/>
</dbReference>
<dbReference type="Pfam" id="PF07729">
    <property type="entry name" value="FCD"/>
    <property type="match status" value="1"/>
</dbReference>
<dbReference type="InterPro" id="IPR008920">
    <property type="entry name" value="TF_FadR/GntR_C"/>
</dbReference>
<dbReference type="PANTHER" id="PTHR43537:SF45">
    <property type="entry name" value="GNTR FAMILY REGULATORY PROTEIN"/>
    <property type="match status" value="1"/>
</dbReference>
<dbReference type="InterPro" id="IPR000524">
    <property type="entry name" value="Tscrpt_reg_HTH_GntR"/>
</dbReference>
<comment type="caution">
    <text evidence="5">The sequence shown here is derived from an EMBL/GenBank/DDBJ whole genome shotgun (WGS) entry which is preliminary data.</text>
</comment>
<dbReference type="InterPro" id="IPR036390">
    <property type="entry name" value="WH_DNA-bd_sf"/>
</dbReference>
<evidence type="ECO:0000256" key="2">
    <source>
        <dbReference type="ARBA" id="ARBA00023125"/>
    </source>
</evidence>
<sequence length="242" mass="27415">MTKNNMMVADSPDDDRRARLVRHPVRRVSASQQIHDSLRDRIVSLELAPGQNLSRIEQAEFYGVSQTPVRDAMLKLEEEGLLVIYPQSKTEVSRIDLDHARETQFLRLSLELEVTRSLSKRRDPSMLKAAREALASQQAALRSGKLDLFSRFDKSFHRSLCEAAGVPDLWQLIQSRSGHIDRLRSLNLPDPGKPSSILAYHEKILSAIEDGDTPRLETAVREHLSGTLAMADKIAERHPEFF</sequence>
<organism evidence="5 6">
    <name type="scientific">Pacificispira spongiicola</name>
    <dbReference type="NCBI Taxonomy" id="2729598"/>
    <lineage>
        <taxon>Bacteria</taxon>
        <taxon>Pseudomonadati</taxon>
        <taxon>Pseudomonadota</taxon>
        <taxon>Alphaproteobacteria</taxon>
        <taxon>Rhodospirillales</taxon>
        <taxon>Rhodospirillaceae</taxon>
        <taxon>Pacificispira</taxon>
    </lineage>
</organism>
<keyword evidence="1" id="KW-0805">Transcription regulation</keyword>
<protein>
    <submittedName>
        <fullName evidence="5">GntR family transcriptional regulator</fullName>
    </submittedName>
</protein>
<dbReference type="Gene3D" id="1.20.120.530">
    <property type="entry name" value="GntR ligand-binding domain-like"/>
    <property type="match status" value="1"/>
</dbReference>
<dbReference type="PROSITE" id="PS50949">
    <property type="entry name" value="HTH_GNTR"/>
    <property type="match status" value="1"/>
</dbReference>
<dbReference type="GO" id="GO:0003677">
    <property type="term" value="F:DNA binding"/>
    <property type="evidence" value="ECO:0007669"/>
    <property type="project" value="UniProtKB-KW"/>
</dbReference>
<keyword evidence="2" id="KW-0238">DNA-binding</keyword>
<dbReference type="InterPro" id="IPR011711">
    <property type="entry name" value="GntR_C"/>
</dbReference>
<keyword evidence="6" id="KW-1185">Reference proteome</keyword>
<name>A0A7Y0HIE5_9PROT</name>
<reference evidence="5 6" key="1">
    <citation type="submission" date="2020-04" db="EMBL/GenBank/DDBJ databases">
        <title>Rhodospirillaceae bacterium KN72 isolated from deep sea.</title>
        <authorList>
            <person name="Zhang D.-C."/>
        </authorList>
    </citation>
    <scope>NUCLEOTIDE SEQUENCE [LARGE SCALE GENOMIC DNA]</scope>
    <source>
        <strain evidence="5 6">KN72</strain>
    </source>
</reference>
<dbReference type="CDD" id="cd07377">
    <property type="entry name" value="WHTH_GntR"/>
    <property type="match status" value="1"/>
</dbReference>
<gene>
    <name evidence="5" type="ORF">HH303_18380</name>
</gene>
<evidence type="ECO:0000313" key="6">
    <source>
        <dbReference type="Proteomes" id="UP000539372"/>
    </source>
</evidence>